<evidence type="ECO:0000313" key="3">
    <source>
        <dbReference type="EMBL" id="EGG15111.1"/>
    </source>
</evidence>
<dbReference type="KEGG" id="dfa:DFA_09935"/>
<feature type="transmembrane region" description="Helical" evidence="2">
    <location>
        <begin position="507"/>
        <end position="528"/>
    </location>
</feature>
<dbReference type="AlphaFoldDB" id="F4Q8U2"/>
<dbReference type="GeneID" id="14867333"/>
<proteinExistence type="predicted"/>
<feature type="compositionally biased region" description="Low complexity" evidence="1">
    <location>
        <begin position="70"/>
        <end position="117"/>
    </location>
</feature>
<feature type="region of interest" description="Disordered" evidence="1">
    <location>
        <begin position="152"/>
        <end position="181"/>
    </location>
</feature>
<dbReference type="RefSeq" id="XP_004351831.1">
    <property type="nucleotide sequence ID" value="XM_004351779.1"/>
</dbReference>
<reference evidence="4" key="1">
    <citation type="journal article" date="2011" name="Genome Res.">
        <title>Phylogeny-wide analysis of social amoeba genomes highlights ancient origins for complex intercellular communication.</title>
        <authorList>
            <person name="Heidel A.J."/>
            <person name="Lawal H.M."/>
            <person name="Felder M."/>
            <person name="Schilde C."/>
            <person name="Helps N.R."/>
            <person name="Tunggal B."/>
            <person name="Rivero F."/>
            <person name="John U."/>
            <person name="Schleicher M."/>
            <person name="Eichinger L."/>
            <person name="Platzer M."/>
            <person name="Noegel A.A."/>
            <person name="Schaap P."/>
            <person name="Gloeckner G."/>
        </authorList>
    </citation>
    <scope>NUCLEOTIDE SEQUENCE [LARGE SCALE GENOMIC DNA]</scope>
    <source>
        <strain evidence="4">SH3</strain>
    </source>
</reference>
<dbReference type="SUPFAM" id="SSF48371">
    <property type="entry name" value="ARM repeat"/>
    <property type="match status" value="1"/>
</dbReference>
<keyword evidence="4" id="KW-1185">Reference proteome</keyword>
<keyword evidence="2" id="KW-0472">Membrane</keyword>
<dbReference type="InterPro" id="IPR016024">
    <property type="entry name" value="ARM-type_fold"/>
</dbReference>
<feature type="compositionally biased region" description="Low complexity" evidence="1">
    <location>
        <begin position="169"/>
        <end position="178"/>
    </location>
</feature>
<keyword evidence="2" id="KW-0812">Transmembrane</keyword>
<evidence type="ECO:0008006" key="5">
    <source>
        <dbReference type="Google" id="ProtNLM"/>
    </source>
</evidence>
<accession>F4Q8U2</accession>
<dbReference type="EMBL" id="GL883026">
    <property type="protein sequence ID" value="EGG15111.1"/>
    <property type="molecule type" value="Genomic_DNA"/>
</dbReference>
<feature type="region of interest" description="Disordered" evidence="1">
    <location>
        <begin position="55"/>
        <end position="117"/>
    </location>
</feature>
<dbReference type="OMA" id="YWIGGHV"/>
<protein>
    <recommendedName>
        <fullName evidence="5">Transmembrane protein</fullName>
    </recommendedName>
</protein>
<name>F4Q8U2_CACFS</name>
<organism evidence="3 4">
    <name type="scientific">Cavenderia fasciculata</name>
    <name type="common">Slime mold</name>
    <name type="synonym">Dictyostelium fasciculatum</name>
    <dbReference type="NCBI Taxonomy" id="261658"/>
    <lineage>
        <taxon>Eukaryota</taxon>
        <taxon>Amoebozoa</taxon>
        <taxon>Evosea</taxon>
        <taxon>Eumycetozoa</taxon>
        <taxon>Dictyostelia</taxon>
        <taxon>Acytosteliales</taxon>
        <taxon>Cavenderiaceae</taxon>
        <taxon>Cavenderia</taxon>
    </lineage>
</organism>
<feature type="transmembrane region" description="Helical" evidence="2">
    <location>
        <begin position="484"/>
        <end position="501"/>
    </location>
</feature>
<dbReference type="Proteomes" id="UP000007797">
    <property type="component" value="Unassembled WGS sequence"/>
</dbReference>
<gene>
    <name evidence="3" type="ORF">DFA_09935</name>
</gene>
<evidence type="ECO:0000313" key="4">
    <source>
        <dbReference type="Proteomes" id="UP000007797"/>
    </source>
</evidence>
<dbReference type="OrthoDB" id="18866at2759"/>
<feature type="transmembrane region" description="Helical" evidence="2">
    <location>
        <begin position="453"/>
        <end position="472"/>
    </location>
</feature>
<keyword evidence="2" id="KW-1133">Transmembrane helix</keyword>
<dbReference type="Gene3D" id="1.25.10.10">
    <property type="entry name" value="Leucine-rich Repeat Variant"/>
    <property type="match status" value="1"/>
</dbReference>
<evidence type="ECO:0000256" key="2">
    <source>
        <dbReference type="SAM" id="Phobius"/>
    </source>
</evidence>
<sequence>MNISKILFKSGSNYTTKLVNSTNSNSINALKRFNGQQQSSSLFQTIIIDNNSNRYYSSKHHKKGGDLKNNKYNNNNNKPNNSNSNSTNTPPPLNNNNNINNINKDINNSNKENKDINNINNENELKKKQLEEDIATANKQQVYQQLASQIHKTNQFHEASDQAEFDQQNNENNGNNNGKPNWKTKLLRNAISLGVFGVLSLGFAVYMSSNDETEYLLKHAPRILKEIQTSDELSVIETRLQSLSECTSSNNTMRKLMAQPENINHLLDIIDTFANIEVNIYAARIIENSATFIQDYSTLPRIIKMSTTPYLPAYVQKTLGVAISRIAGNEDARVILANNGAITALETLNANKMLHKQIFHTALLVISHTCLKLANHDDLLVTEKEYQSMLTYAKEETIIQADSLLSTKRQLFESGWLLYLHTSAGGFVWGCFESIQNKFNLKTILTNGVKTSLITAAVPIFFVGAMTTWYNNELKKLDSTKDKFYFYFAGAYSLYPWYYLLPKIEKFSPYWLGGHVVGFMSFFAYLVISKNDIFNSDSLIIQSDKKSPPRDVLIKQYQQQKKKEKLSITSNSNNSVINQ</sequence>
<dbReference type="InterPro" id="IPR011989">
    <property type="entry name" value="ARM-like"/>
</dbReference>
<evidence type="ECO:0000256" key="1">
    <source>
        <dbReference type="SAM" id="MobiDB-lite"/>
    </source>
</evidence>